<organism evidence="2 3">
    <name type="scientific">Calocera cornea HHB12733</name>
    <dbReference type="NCBI Taxonomy" id="1353952"/>
    <lineage>
        <taxon>Eukaryota</taxon>
        <taxon>Fungi</taxon>
        <taxon>Dikarya</taxon>
        <taxon>Basidiomycota</taxon>
        <taxon>Agaricomycotina</taxon>
        <taxon>Dacrymycetes</taxon>
        <taxon>Dacrymycetales</taxon>
        <taxon>Dacrymycetaceae</taxon>
        <taxon>Calocera</taxon>
    </lineage>
</organism>
<gene>
    <name evidence="2" type="ORF">CALCODRAFT_472310</name>
</gene>
<dbReference type="GO" id="GO:0005524">
    <property type="term" value="F:ATP binding"/>
    <property type="evidence" value="ECO:0007669"/>
    <property type="project" value="InterPro"/>
</dbReference>
<evidence type="ECO:0000259" key="1">
    <source>
        <dbReference type="PROSITE" id="PS50011"/>
    </source>
</evidence>
<dbReference type="EMBL" id="KV423996">
    <property type="protein sequence ID" value="KZT55369.1"/>
    <property type="molecule type" value="Genomic_DNA"/>
</dbReference>
<dbReference type="STRING" id="1353952.A0A165ER68"/>
<keyword evidence="3" id="KW-1185">Reference proteome</keyword>
<evidence type="ECO:0000313" key="3">
    <source>
        <dbReference type="Proteomes" id="UP000076842"/>
    </source>
</evidence>
<dbReference type="Proteomes" id="UP000076842">
    <property type="component" value="Unassembled WGS sequence"/>
</dbReference>
<dbReference type="PANTHER" id="PTHR44329">
    <property type="entry name" value="SERINE/THREONINE-PROTEIN KINASE TNNI3K-RELATED"/>
    <property type="match status" value="1"/>
</dbReference>
<protein>
    <submittedName>
        <fullName evidence="2">Kinase-like protein</fullName>
    </submittedName>
</protein>
<keyword evidence="2" id="KW-0808">Transferase</keyword>
<proteinExistence type="predicted"/>
<dbReference type="PROSITE" id="PS00108">
    <property type="entry name" value="PROTEIN_KINASE_ST"/>
    <property type="match status" value="1"/>
</dbReference>
<dbReference type="InterPro" id="IPR008271">
    <property type="entry name" value="Ser/Thr_kinase_AS"/>
</dbReference>
<dbReference type="Pfam" id="PF07714">
    <property type="entry name" value="PK_Tyr_Ser-Thr"/>
    <property type="match status" value="1"/>
</dbReference>
<evidence type="ECO:0000313" key="2">
    <source>
        <dbReference type="EMBL" id="KZT55369.1"/>
    </source>
</evidence>
<name>A0A165ER68_9BASI</name>
<dbReference type="InParanoid" id="A0A165ER68"/>
<dbReference type="InterPro" id="IPR001245">
    <property type="entry name" value="Ser-Thr/Tyr_kinase_cat_dom"/>
</dbReference>
<dbReference type="PANTHER" id="PTHR44329:SF214">
    <property type="entry name" value="PROTEIN KINASE DOMAIN-CONTAINING PROTEIN"/>
    <property type="match status" value="1"/>
</dbReference>
<dbReference type="PIRSF" id="PIRSF000654">
    <property type="entry name" value="Integrin-linked_kinase"/>
    <property type="match status" value="1"/>
</dbReference>
<dbReference type="OrthoDB" id="4062651at2759"/>
<feature type="domain" description="Protein kinase" evidence="1">
    <location>
        <begin position="1"/>
        <end position="279"/>
    </location>
</feature>
<dbReference type="GO" id="GO:0004674">
    <property type="term" value="F:protein serine/threonine kinase activity"/>
    <property type="evidence" value="ECO:0007669"/>
    <property type="project" value="TreeGrafter"/>
</dbReference>
<dbReference type="InterPro" id="IPR051681">
    <property type="entry name" value="Ser/Thr_Kinases-Pseudokinases"/>
</dbReference>
<accession>A0A165ER68</accession>
<dbReference type="PROSITE" id="PS50011">
    <property type="entry name" value="PROTEIN_KINASE_DOM"/>
    <property type="match status" value="1"/>
</dbReference>
<dbReference type="AlphaFoldDB" id="A0A165ER68"/>
<sequence length="308" mass="34345">MSSPDISGGGFGRVYQTTTRSGALVAVKVLFENRWVAQRALELSVREAWTWSTLSHPNIVPFLGVANYGLICTGALPQLCLISPWMDGGNIREYVCEHPSVDRFRLLLDMAKGLQYLHTRFASPIIHGDIKGSNVLIDTRGRSVVARITDFGLAHLKEGLGEDGQATTSTTSLGNLRWMAFERVLPANYGIHSNRASLSLESDYFELMRTFYEVLTGKIPFHGMSEMAVFGALQLGQNPPRQVDGNTHIDDGMWDLMQKAWCSDRDKRVHILREVLEYLEGVVYFNALSGTLDLNEHTSKRLRDVGGL</sequence>
<keyword evidence="2" id="KW-0418">Kinase</keyword>
<dbReference type="Gene3D" id="1.10.510.10">
    <property type="entry name" value="Transferase(Phosphotransferase) domain 1"/>
    <property type="match status" value="1"/>
</dbReference>
<dbReference type="InterPro" id="IPR000719">
    <property type="entry name" value="Prot_kinase_dom"/>
</dbReference>
<dbReference type="SUPFAM" id="SSF56112">
    <property type="entry name" value="Protein kinase-like (PK-like)"/>
    <property type="match status" value="1"/>
</dbReference>
<feature type="non-terminal residue" evidence="2">
    <location>
        <position position="308"/>
    </location>
</feature>
<dbReference type="SMART" id="SM00220">
    <property type="entry name" value="S_TKc"/>
    <property type="match status" value="1"/>
</dbReference>
<reference evidence="2 3" key="1">
    <citation type="journal article" date="2016" name="Mol. Biol. Evol.">
        <title>Comparative Genomics of Early-Diverging Mushroom-Forming Fungi Provides Insights into the Origins of Lignocellulose Decay Capabilities.</title>
        <authorList>
            <person name="Nagy L.G."/>
            <person name="Riley R."/>
            <person name="Tritt A."/>
            <person name="Adam C."/>
            <person name="Daum C."/>
            <person name="Floudas D."/>
            <person name="Sun H."/>
            <person name="Yadav J.S."/>
            <person name="Pangilinan J."/>
            <person name="Larsson K.H."/>
            <person name="Matsuura K."/>
            <person name="Barry K."/>
            <person name="Labutti K."/>
            <person name="Kuo R."/>
            <person name="Ohm R.A."/>
            <person name="Bhattacharya S.S."/>
            <person name="Shirouzu T."/>
            <person name="Yoshinaga Y."/>
            <person name="Martin F.M."/>
            <person name="Grigoriev I.V."/>
            <person name="Hibbett D.S."/>
        </authorList>
    </citation>
    <scope>NUCLEOTIDE SEQUENCE [LARGE SCALE GENOMIC DNA]</scope>
    <source>
        <strain evidence="2 3">HHB12733</strain>
    </source>
</reference>
<dbReference type="InterPro" id="IPR011009">
    <property type="entry name" value="Kinase-like_dom_sf"/>
</dbReference>